<proteinExistence type="predicted"/>
<evidence type="ECO:0000256" key="1">
    <source>
        <dbReference type="SAM" id="MobiDB-lite"/>
    </source>
</evidence>
<dbReference type="Proteomes" id="UP000191408">
    <property type="component" value="Unassembled WGS sequence"/>
</dbReference>
<accession>A0A1V6NDT0</accession>
<comment type="caution">
    <text evidence="2">The sequence shown here is derived from an EMBL/GenBank/DDBJ whole genome shotgun (WGS) entry which is preliminary data.</text>
</comment>
<feature type="compositionally biased region" description="Basic residues" evidence="1">
    <location>
        <begin position="135"/>
        <end position="145"/>
    </location>
</feature>
<gene>
    <name evidence="2" type="ORF">PENPOL_c011G10344</name>
</gene>
<evidence type="ECO:0000313" key="3">
    <source>
        <dbReference type="Proteomes" id="UP000191408"/>
    </source>
</evidence>
<feature type="region of interest" description="Disordered" evidence="1">
    <location>
        <begin position="124"/>
        <end position="145"/>
    </location>
</feature>
<organism evidence="2 3">
    <name type="scientific">Penicillium polonicum</name>
    <dbReference type="NCBI Taxonomy" id="60169"/>
    <lineage>
        <taxon>Eukaryota</taxon>
        <taxon>Fungi</taxon>
        <taxon>Dikarya</taxon>
        <taxon>Ascomycota</taxon>
        <taxon>Pezizomycotina</taxon>
        <taxon>Eurotiomycetes</taxon>
        <taxon>Eurotiomycetidae</taxon>
        <taxon>Eurotiales</taxon>
        <taxon>Aspergillaceae</taxon>
        <taxon>Penicillium</taxon>
    </lineage>
</organism>
<name>A0A1V6NDT0_PENPO</name>
<dbReference type="OrthoDB" id="10325951at2759"/>
<evidence type="ECO:0000313" key="2">
    <source>
        <dbReference type="EMBL" id="OQD62894.1"/>
    </source>
</evidence>
<keyword evidence="3" id="KW-1185">Reference proteome</keyword>
<dbReference type="EMBL" id="MDYM01000011">
    <property type="protein sequence ID" value="OQD62894.1"/>
    <property type="molecule type" value="Genomic_DNA"/>
</dbReference>
<protein>
    <submittedName>
        <fullName evidence="2">Uncharacterized protein</fullName>
    </submittedName>
</protein>
<dbReference type="AlphaFoldDB" id="A0A1V6NDT0"/>
<reference evidence="3" key="1">
    <citation type="journal article" date="2017" name="Nat. Microbiol.">
        <title>Global analysis of biosynthetic gene clusters reveals vast potential of secondary metabolite production in Penicillium species.</title>
        <authorList>
            <person name="Nielsen J.C."/>
            <person name="Grijseels S."/>
            <person name="Prigent S."/>
            <person name="Ji B."/>
            <person name="Dainat J."/>
            <person name="Nielsen K.F."/>
            <person name="Frisvad J.C."/>
            <person name="Workman M."/>
            <person name="Nielsen J."/>
        </authorList>
    </citation>
    <scope>NUCLEOTIDE SEQUENCE [LARGE SCALE GENOMIC DNA]</scope>
    <source>
        <strain evidence="3">IBT 4502</strain>
    </source>
</reference>
<sequence length="145" mass="15949">MSPGLCIRVASQLSYTTLCAFSPHISLSPPQLSEDESSMLLSYPRPRALSTKQTSRLPSSLTVASFDRSWSMEHTAYLLHFREFQSILIDNIQRAHLRESQLILIGRAHLPASSKTAFSRATFSAPATNPSTHAGPRHHMGGSTT</sequence>